<reference evidence="1 2" key="1">
    <citation type="submission" date="2019-07" db="EMBL/GenBank/DDBJ databases">
        <title>The First High-Quality Draft Genome Sequence of the Causal Agent of the Current Panama Disease Epidemic.</title>
        <authorList>
            <person name="Warmington R.J."/>
            <person name="Kay W."/>
            <person name="Jeffries A."/>
            <person name="Bebber D."/>
            <person name="Moore K."/>
            <person name="Studholme D.J."/>
        </authorList>
    </citation>
    <scope>NUCLEOTIDE SEQUENCE [LARGE SCALE GENOMIC DNA]</scope>
    <source>
        <strain evidence="1 2">TR4</strain>
    </source>
</reference>
<gene>
    <name evidence="1" type="ORF">FocTR4_00013864</name>
</gene>
<protein>
    <submittedName>
        <fullName evidence="1">Uncharacterized protein</fullName>
    </submittedName>
</protein>
<name>A0A5C6SNN2_FUSOC</name>
<organism evidence="1 2">
    <name type="scientific">Fusarium oxysporum f. sp. cubense</name>
    <dbReference type="NCBI Taxonomy" id="61366"/>
    <lineage>
        <taxon>Eukaryota</taxon>
        <taxon>Fungi</taxon>
        <taxon>Dikarya</taxon>
        <taxon>Ascomycota</taxon>
        <taxon>Pezizomycotina</taxon>
        <taxon>Sordariomycetes</taxon>
        <taxon>Hypocreomycetidae</taxon>
        <taxon>Hypocreales</taxon>
        <taxon>Nectriaceae</taxon>
        <taxon>Fusarium</taxon>
        <taxon>Fusarium oxysporum species complex</taxon>
    </lineage>
</organism>
<dbReference type="AlphaFoldDB" id="A0A5C6SNN2"/>
<evidence type="ECO:0000313" key="1">
    <source>
        <dbReference type="EMBL" id="TXC00090.1"/>
    </source>
</evidence>
<accession>A0A5C6SNN2</accession>
<sequence length="60" mass="6794">MGILTFLSHMPLQEKKGPECCWASRSSEVYPLLNPEAMDICGTWPGSKRVYPLPSRWVKA</sequence>
<comment type="caution">
    <text evidence="1">The sequence shown here is derived from an EMBL/GenBank/DDBJ whole genome shotgun (WGS) entry which is preliminary data.</text>
</comment>
<dbReference type="Proteomes" id="UP000321331">
    <property type="component" value="Unassembled WGS sequence"/>
</dbReference>
<evidence type="ECO:0000313" key="2">
    <source>
        <dbReference type="Proteomes" id="UP000321331"/>
    </source>
</evidence>
<dbReference type="EMBL" id="VMNF01000011">
    <property type="protein sequence ID" value="TXC00090.1"/>
    <property type="molecule type" value="Genomic_DNA"/>
</dbReference>
<proteinExistence type="predicted"/>